<evidence type="ECO:0000313" key="8">
    <source>
        <dbReference type="Proteomes" id="UP001209570"/>
    </source>
</evidence>
<keyword evidence="4" id="KW-0812">Transmembrane</keyword>
<keyword evidence="8" id="KW-1185">Reference proteome</keyword>
<dbReference type="InterPro" id="IPR029044">
    <property type="entry name" value="Nucleotide-diphossugar_trans"/>
</dbReference>
<evidence type="ECO:0000256" key="4">
    <source>
        <dbReference type="ARBA" id="ARBA00022692"/>
    </source>
</evidence>
<evidence type="ECO:0000256" key="2">
    <source>
        <dbReference type="ARBA" id="ARBA00022676"/>
    </source>
</evidence>
<evidence type="ECO:0000313" key="7">
    <source>
        <dbReference type="EMBL" id="KAJ0389419.1"/>
    </source>
</evidence>
<accession>A0AAD5LPE3</accession>
<keyword evidence="6" id="KW-0472">Membrane</keyword>
<dbReference type="GO" id="GO:0016020">
    <property type="term" value="C:membrane"/>
    <property type="evidence" value="ECO:0007669"/>
    <property type="project" value="UniProtKB-SubCell"/>
</dbReference>
<evidence type="ECO:0000256" key="3">
    <source>
        <dbReference type="ARBA" id="ARBA00022679"/>
    </source>
</evidence>
<organism evidence="7 8">
    <name type="scientific">Pythium insidiosum</name>
    <name type="common">Pythiosis disease agent</name>
    <dbReference type="NCBI Taxonomy" id="114742"/>
    <lineage>
        <taxon>Eukaryota</taxon>
        <taxon>Sar</taxon>
        <taxon>Stramenopiles</taxon>
        <taxon>Oomycota</taxon>
        <taxon>Peronosporomycetes</taxon>
        <taxon>Pythiales</taxon>
        <taxon>Pythiaceae</taxon>
        <taxon>Pythium</taxon>
    </lineage>
</organism>
<dbReference type="Proteomes" id="UP001209570">
    <property type="component" value="Unassembled WGS sequence"/>
</dbReference>
<evidence type="ECO:0000256" key="6">
    <source>
        <dbReference type="ARBA" id="ARBA00023136"/>
    </source>
</evidence>
<evidence type="ECO:0000256" key="1">
    <source>
        <dbReference type="ARBA" id="ARBA00004141"/>
    </source>
</evidence>
<name>A0AAD5LPE3_PYTIN</name>
<dbReference type="EMBL" id="JAKCXM010003881">
    <property type="protein sequence ID" value="KAJ0389419.1"/>
    <property type="molecule type" value="Genomic_DNA"/>
</dbReference>
<dbReference type="InterPro" id="IPR050321">
    <property type="entry name" value="Glycosyltr_2/OpgH_subfam"/>
</dbReference>
<dbReference type="GO" id="GO:0016757">
    <property type="term" value="F:glycosyltransferase activity"/>
    <property type="evidence" value="ECO:0007669"/>
    <property type="project" value="UniProtKB-KW"/>
</dbReference>
<dbReference type="PANTHER" id="PTHR43867">
    <property type="entry name" value="CELLULOSE SYNTHASE CATALYTIC SUBUNIT A [UDP-FORMING]"/>
    <property type="match status" value="1"/>
</dbReference>
<dbReference type="PANTHER" id="PTHR43867:SF8">
    <property type="entry name" value="GLYCOSIDE HYDROLASE FAMILY 8"/>
    <property type="match status" value="1"/>
</dbReference>
<dbReference type="Gene3D" id="3.90.550.10">
    <property type="entry name" value="Spore Coat Polysaccharide Biosynthesis Protein SpsA, Chain A"/>
    <property type="match status" value="1"/>
</dbReference>
<keyword evidence="2" id="KW-0328">Glycosyltransferase</keyword>
<protein>
    <submittedName>
        <fullName evidence="7">Uncharacterized protein</fullName>
    </submittedName>
</protein>
<proteinExistence type="predicted"/>
<evidence type="ECO:0000256" key="5">
    <source>
        <dbReference type="ARBA" id="ARBA00022989"/>
    </source>
</evidence>
<comment type="caution">
    <text evidence="7">The sequence shown here is derived from an EMBL/GenBank/DDBJ whole genome shotgun (WGS) entry which is preliminary data.</text>
</comment>
<gene>
    <name evidence="7" type="ORF">P43SY_011948</name>
</gene>
<reference evidence="7" key="1">
    <citation type="submission" date="2021-12" db="EMBL/GenBank/DDBJ databases">
        <title>Prjna785345.</title>
        <authorList>
            <person name="Rujirawat T."/>
            <person name="Krajaejun T."/>
        </authorList>
    </citation>
    <scope>NUCLEOTIDE SEQUENCE</scope>
    <source>
        <strain evidence="7">Pi057C3</strain>
    </source>
</reference>
<dbReference type="AlphaFoldDB" id="A0AAD5LPE3"/>
<keyword evidence="5" id="KW-1133">Transmembrane helix</keyword>
<sequence>MIFAETLSFILGAFYYLGMWKPVRRGAHYFDEFEPKVPDEQWPRVDVLLCHYSEPAEECIDTLAACVNIQYPPHLLHIFVLDDGYCKAKWTKGNPVPQIELNKGILETAGDLRQEVAQFMYDRVCDPNEEMEVYQWRKLHSSANLPSPSRPRVVNRR</sequence>
<keyword evidence="3" id="KW-0808">Transferase</keyword>
<comment type="subcellular location">
    <subcellularLocation>
        <location evidence="1">Membrane</location>
        <topology evidence="1">Multi-pass membrane protein</topology>
    </subcellularLocation>
</comment>